<feature type="chain" id="PRO_5036393526" evidence="2">
    <location>
        <begin position="30"/>
        <end position="118"/>
    </location>
</feature>
<dbReference type="EMBL" id="HBIM01025212">
    <property type="protein sequence ID" value="CAE0422145.1"/>
    <property type="molecule type" value="Transcribed_RNA"/>
</dbReference>
<feature type="signal peptide" evidence="2">
    <location>
        <begin position="1"/>
        <end position="29"/>
    </location>
</feature>
<organism evidence="3">
    <name type="scientific">Amphora coffeiformis</name>
    <dbReference type="NCBI Taxonomy" id="265554"/>
    <lineage>
        <taxon>Eukaryota</taxon>
        <taxon>Sar</taxon>
        <taxon>Stramenopiles</taxon>
        <taxon>Ochrophyta</taxon>
        <taxon>Bacillariophyta</taxon>
        <taxon>Bacillariophyceae</taxon>
        <taxon>Bacillariophycidae</taxon>
        <taxon>Thalassiophysales</taxon>
        <taxon>Catenulaceae</taxon>
        <taxon>Amphora</taxon>
    </lineage>
</organism>
<evidence type="ECO:0000256" key="1">
    <source>
        <dbReference type="SAM" id="MobiDB-lite"/>
    </source>
</evidence>
<reference evidence="3" key="1">
    <citation type="submission" date="2021-01" db="EMBL/GenBank/DDBJ databases">
        <authorList>
            <person name="Corre E."/>
            <person name="Pelletier E."/>
            <person name="Niang G."/>
            <person name="Scheremetjew M."/>
            <person name="Finn R."/>
            <person name="Kale V."/>
            <person name="Holt S."/>
            <person name="Cochrane G."/>
            <person name="Meng A."/>
            <person name="Brown T."/>
            <person name="Cohen L."/>
        </authorList>
    </citation>
    <scope>NUCLEOTIDE SEQUENCE</scope>
    <source>
        <strain evidence="3">CCMP127</strain>
    </source>
</reference>
<evidence type="ECO:0000313" key="3">
    <source>
        <dbReference type="EMBL" id="CAE0422144.1"/>
    </source>
</evidence>
<accession>A0A6S8PEP0</accession>
<dbReference type="AlphaFoldDB" id="A0A6S8PEP0"/>
<feature type="region of interest" description="Disordered" evidence="1">
    <location>
        <begin position="90"/>
        <end position="118"/>
    </location>
</feature>
<dbReference type="EMBL" id="HBIM01025211">
    <property type="protein sequence ID" value="CAE0422144.1"/>
    <property type="molecule type" value="Transcribed_RNA"/>
</dbReference>
<feature type="compositionally biased region" description="Basic and acidic residues" evidence="1">
    <location>
        <begin position="108"/>
        <end position="118"/>
    </location>
</feature>
<evidence type="ECO:0000313" key="4">
    <source>
        <dbReference type="EMBL" id="CAE0422145.1"/>
    </source>
</evidence>
<evidence type="ECO:0000256" key="2">
    <source>
        <dbReference type="SAM" id="SignalP"/>
    </source>
</evidence>
<sequence length="118" mass="12869">MAKLFCHALVTTGLVLTLLLSLLADSVQAKEKIIKTDGVVKFEHLQGNSYILTCPGGQKLGHTGTMETGAVYQLAKITCQKIFGDAMVEEEGEESADDGRQGVMADPPRLRIFHEKQH</sequence>
<keyword evidence="2" id="KW-0732">Signal</keyword>
<gene>
    <name evidence="3" type="ORF">ACOF00016_LOCUS18730</name>
    <name evidence="4" type="ORF">ACOF00016_LOCUS18731</name>
</gene>
<name>A0A6S8PEP0_9STRA</name>
<protein>
    <submittedName>
        <fullName evidence="3">Uncharacterized protein</fullName>
    </submittedName>
</protein>
<proteinExistence type="predicted"/>